<evidence type="ECO:0000313" key="1">
    <source>
        <dbReference type="EMBL" id="MBA2853796.1"/>
    </source>
</evidence>
<comment type="caution">
    <text evidence="1">The sequence shown here is derived from an EMBL/GenBank/DDBJ whole genome shotgun (WGS) entry which is preliminary data.</text>
</comment>
<reference evidence="1 2" key="1">
    <citation type="submission" date="2020-07" db="EMBL/GenBank/DDBJ databases">
        <title>Genomic Encyclopedia of Type Strains, Phase IV (KMG-V): Genome sequencing to study the core and pangenomes of soil and plant-associated prokaryotes.</title>
        <authorList>
            <person name="Whitman W."/>
        </authorList>
    </citation>
    <scope>NUCLEOTIDE SEQUENCE [LARGE SCALE GENOMIC DNA]</scope>
    <source>
        <strain evidence="1 2">S1</strain>
    </source>
</reference>
<name>A0A7J9P6P2_METMI</name>
<evidence type="ECO:0000313" key="2">
    <source>
        <dbReference type="Proteomes" id="UP000522365"/>
    </source>
</evidence>
<dbReference type="RefSeq" id="WP_181504694.1">
    <property type="nucleotide sequence ID" value="NZ_JACDUK010000004.1"/>
</dbReference>
<dbReference type="AlphaFoldDB" id="A0A7J9P6P2"/>
<dbReference type="EMBL" id="JACDUK010000004">
    <property type="protein sequence ID" value="MBA2853796.1"/>
    <property type="molecule type" value="Genomic_DNA"/>
</dbReference>
<sequence length="418" mass="48916">MKEFLNEMPSTKKLMDDVSVIRLVSALTGKKNYNCAKNLEKKLKTTVIQLTKFNEYFSDYGWITYNMMSFSVIENANLIYEEKGLDEAEKVLIEYYTNKVPELIYQLKSAPELAIRFNLIKKAIEDHKAGRYYASIPQFLMIIDGAVNDYTKRQGFFAEKTDVDVWDCLVGCSNGLKKLKEIYCASRKKTNNDLIVLPYRNGILHGRDLNYDNEYVSCKCIVLLYAIHDWITNKKNEDDRKQKYNDSQYVPSFSEVVQQEYKLESDKKKIEEFTPKEIIVGKDIPVTGTSGEYQEYPYVQKVVEMFEAWKTENYGKLANILNEKFDYIKQANARPRECRLLFQNKNLVDFKIIEVKDQAILLKRVVAEAEWTFSNKTFIEQFEFGIIFQNSDKKPVFPPDESGEWVLLPWNIQGLYKI</sequence>
<organism evidence="1 2">
    <name type="scientific">Methanococcus maripaludis</name>
    <name type="common">Methanococcus deltae</name>
    <dbReference type="NCBI Taxonomy" id="39152"/>
    <lineage>
        <taxon>Archaea</taxon>
        <taxon>Methanobacteriati</taxon>
        <taxon>Methanobacteriota</taxon>
        <taxon>Methanomada group</taxon>
        <taxon>Methanococci</taxon>
        <taxon>Methanococcales</taxon>
        <taxon>Methanococcaceae</taxon>
        <taxon>Methanococcus</taxon>
    </lineage>
</organism>
<dbReference type="Proteomes" id="UP000522365">
    <property type="component" value="Unassembled WGS sequence"/>
</dbReference>
<gene>
    <name evidence="1" type="ORF">HNP89_001772</name>
</gene>
<proteinExistence type="predicted"/>
<accession>A0A7J9P6P2</accession>
<protein>
    <submittedName>
        <fullName evidence="1">Uncharacterized protein</fullName>
    </submittedName>
</protein>